<dbReference type="Pfam" id="PF00665">
    <property type="entry name" value="rve"/>
    <property type="match status" value="1"/>
</dbReference>
<dbReference type="InterPro" id="IPR048020">
    <property type="entry name" value="Transpos_IS3"/>
</dbReference>
<dbReference type="EMBL" id="VOQF01000022">
    <property type="protein sequence ID" value="TXC81892.1"/>
    <property type="molecule type" value="Genomic_DNA"/>
</dbReference>
<sequence length="324" mass="38374">MKKKRPSLDELLSIADWWISKGFFVKRIIGILELNRSTYYDRKSEKKIKVHPKRGRPAPGYSLHKNGHMISDEQIEEYLMEYDLDDEMGGLGYKKWRSLLNDDHGLIISKKKVYRLCKKLDILKECRKKQTKHPRSIARNRIITAPNQLWQLDIKYGSITGTSYFVFMCCAIDVYDRQIVGIYRGSTCRAKDITTMLTKALIRRKIHFKPGEFEEKLIVRTDNGPQFVSHLFGDFCQYQKIHHERIPNKTPNMNAYIESFHSQIQRECFDRHHFHFYEEAYHYIDRYIDFYNTVRPHGSIKNRSPETFSQLSLAGEIPIQEISL</sequence>
<evidence type="ECO:0000259" key="2">
    <source>
        <dbReference type="PROSITE" id="PS50994"/>
    </source>
</evidence>
<dbReference type="PANTHER" id="PTHR46889">
    <property type="entry name" value="TRANSPOSASE INSF FOR INSERTION SEQUENCE IS3B-RELATED"/>
    <property type="match status" value="1"/>
</dbReference>
<evidence type="ECO:0000313" key="3">
    <source>
        <dbReference type="EMBL" id="TXC81892.1"/>
    </source>
</evidence>
<dbReference type="Pfam" id="PF13276">
    <property type="entry name" value="HTH_21"/>
    <property type="match status" value="1"/>
</dbReference>
<dbReference type="NCBIfam" id="NF033516">
    <property type="entry name" value="transpos_IS3"/>
    <property type="match status" value="1"/>
</dbReference>
<name>A0A5C6V903_9BACI</name>
<protein>
    <submittedName>
        <fullName evidence="3">IS3 family transposase</fullName>
    </submittedName>
</protein>
<dbReference type="InterPro" id="IPR036397">
    <property type="entry name" value="RNaseH_sf"/>
</dbReference>
<dbReference type="PANTHER" id="PTHR46889:SF5">
    <property type="entry name" value="INTEGRASE PROTEIN"/>
    <property type="match status" value="1"/>
</dbReference>
<proteinExistence type="predicted"/>
<dbReference type="InterPro" id="IPR025948">
    <property type="entry name" value="HTH-like_dom"/>
</dbReference>
<feature type="domain" description="Integrase catalytic" evidence="2">
    <location>
        <begin position="142"/>
        <end position="313"/>
    </location>
</feature>
<keyword evidence="4" id="KW-1185">Reference proteome</keyword>
<dbReference type="GO" id="GO:0015074">
    <property type="term" value="P:DNA integration"/>
    <property type="evidence" value="ECO:0007669"/>
    <property type="project" value="InterPro"/>
</dbReference>
<dbReference type="AlphaFoldDB" id="A0A5C6V903"/>
<dbReference type="InterPro" id="IPR012337">
    <property type="entry name" value="RNaseH-like_sf"/>
</dbReference>
<dbReference type="Gene3D" id="3.30.420.10">
    <property type="entry name" value="Ribonuclease H-like superfamily/Ribonuclease H"/>
    <property type="match status" value="1"/>
</dbReference>
<organism evidence="3 4">
    <name type="scientific">Metabacillus litoralis</name>
    <dbReference type="NCBI Taxonomy" id="152268"/>
    <lineage>
        <taxon>Bacteria</taxon>
        <taxon>Bacillati</taxon>
        <taxon>Bacillota</taxon>
        <taxon>Bacilli</taxon>
        <taxon>Bacillales</taxon>
        <taxon>Bacillaceae</taxon>
        <taxon>Metabacillus</taxon>
    </lineage>
</organism>
<dbReference type="GO" id="GO:0003676">
    <property type="term" value="F:nucleic acid binding"/>
    <property type="evidence" value="ECO:0007669"/>
    <property type="project" value="InterPro"/>
</dbReference>
<dbReference type="Pfam" id="PF13333">
    <property type="entry name" value="rve_2"/>
    <property type="match status" value="1"/>
</dbReference>
<dbReference type="PROSITE" id="PS50994">
    <property type="entry name" value="INTEGRASE"/>
    <property type="match status" value="1"/>
</dbReference>
<gene>
    <name evidence="3" type="ORF">FS935_21335</name>
</gene>
<dbReference type="RefSeq" id="WP_146950669.1">
    <property type="nucleotide sequence ID" value="NZ_VOQF01000022.1"/>
</dbReference>
<dbReference type="Proteomes" id="UP000321363">
    <property type="component" value="Unassembled WGS sequence"/>
</dbReference>
<evidence type="ECO:0000256" key="1">
    <source>
        <dbReference type="ARBA" id="ARBA00002286"/>
    </source>
</evidence>
<comment type="caution">
    <text evidence="3">The sequence shown here is derived from an EMBL/GenBank/DDBJ whole genome shotgun (WGS) entry which is preliminary data.</text>
</comment>
<evidence type="ECO:0000313" key="4">
    <source>
        <dbReference type="Proteomes" id="UP000321363"/>
    </source>
</evidence>
<comment type="function">
    <text evidence="1">Involved in the transposition of the insertion sequence.</text>
</comment>
<dbReference type="InterPro" id="IPR050900">
    <property type="entry name" value="Transposase_IS3/IS150/IS904"/>
</dbReference>
<dbReference type="SUPFAM" id="SSF53098">
    <property type="entry name" value="Ribonuclease H-like"/>
    <property type="match status" value="1"/>
</dbReference>
<reference evidence="3 4" key="1">
    <citation type="journal article" date="2005" name="Int. J. Syst. Evol. Microbiol.">
        <title>Bacillus litoralis sp. nov., isolated from a tidal flat of the Yellow Sea in Korea.</title>
        <authorList>
            <person name="Yoon J.H."/>
            <person name="Oh T.K."/>
        </authorList>
    </citation>
    <scope>NUCLEOTIDE SEQUENCE [LARGE SCALE GENOMIC DNA]</scope>
    <source>
        <strain evidence="3 4">SW-211</strain>
    </source>
</reference>
<accession>A0A5C6V903</accession>
<dbReference type="InterPro" id="IPR001584">
    <property type="entry name" value="Integrase_cat-core"/>
</dbReference>